<evidence type="ECO:0000256" key="1">
    <source>
        <dbReference type="SAM" id="Phobius"/>
    </source>
</evidence>
<dbReference type="Proteomes" id="UP000027142">
    <property type="component" value="Chromosome"/>
</dbReference>
<dbReference type="EMBL" id="CP003923">
    <property type="protein sequence ID" value="AIC93893.1"/>
    <property type="molecule type" value="Genomic_DNA"/>
</dbReference>
<keyword evidence="1" id="KW-0472">Membrane</keyword>
<keyword evidence="3" id="KW-1185">Reference proteome</keyword>
<keyword evidence="1" id="KW-1133">Transmembrane helix</keyword>
<sequence length="129" mass="14547">MNSPFTPVILKQISLLILIAAAVFFIYSIRSYDGVQTLVIKDVPQAVQKKETADLQVFVEDHFGEPITTANVVGHYVLNEHEVDVQFHHKENGLYEGEILLFVSGQWRGEVRANTFSSEEKLAMIVDVN</sequence>
<dbReference type="KEGG" id="ble:BleG1_1310"/>
<dbReference type="RefSeq" id="WP_038478519.1">
    <property type="nucleotide sequence ID" value="NZ_CP003923.1"/>
</dbReference>
<feature type="transmembrane region" description="Helical" evidence="1">
    <location>
        <begin position="12"/>
        <end position="29"/>
    </location>
</feature>
<protein>
    <recommendedName>
        <fullName evidence="4">YtkA-like domain-containing protein</fullName>
    </recommendedName>
</protein>
<accession>A0A060M017</accession>
<gene>
    <name evidence="2" type="ORF">BleG1_1310</name>
</gene>
<proteinExistence type="predicted"/>
<dbReference type="AlphaFoldDB" id="A0A060M017"/>
<dbReference type="OrthoDB" id="2869751at2"/>
<evidence type="ECO:0000313" key="3">
    <source>
        <dbReference type="Proteomes" id="UP000027142"/>
    </source>
</evidence>
<evidence type="ECO:0008006" key="4">
    <source>
        <dbReference type="Google" id="ProtNLM"/>
    </source>
</evidence>
<dbReference type="STRING" id="1246626.BleG1_1310"/>
<dbReference type="HOGENOM" id="CLU_1944400_0_0_9"/>
<keyword evidence="1" id="KW-0812">Transmembrane</keyword>
<name>A0A060M017_9BACI</name>
<organism evidence="2 3">
    <name type="scientific">Shouchella lehensis G1</name>
    <dbReference type="NCBI Taxonomy" id="1246626"/>
    <lineage>
        <taxon>Bacteria</taxon>
        <taxon>Bacillati</taxon>
        <taxon>Bacillota</taxon>
        <taxon>Bacilli</taxon>
        <taxon>Bacillales</taxon>
        <taxon>Bacillaceae</taxon>
        <taxon>Shouchella</taxon>
    </lineage>
</organism>
<evidence type="ECO:0000313" key="2">
    <source>
        <dbReference type="EMBL" id="AIC93893.1"/>
    </source>
</evidence>
<dbReference type="PATRIC" id="fig|1246626.3.peg.1297"/>
<reference evidence="2 3" key="1">
    <citation type="journal article" date="2014" name="Gene">
        <title>A comparative genomic analysis of the alkalitolerant soil bacterium Bacillus lehensis G1.</title>
        <authorList>
            <person name="Noor Y.M."/>
            <person name="Samsulrizal N.H."/>
            <person name="Jema'on N.A."/>
            <person name="Low K.O."/>
            <person name="Ramli A.N."/>
            <person name="Alias N.I."/>
            <person name="Damis S.I."/>
            <person name="Fuzi S.F."/>
            <person name="Isa M.N."/>
            <person name="Murad A.M."/>
            <person name="Raih M.F."/>
            <person name="Bakar F.D."/>
            <person name="Najimudin N."/>
            <person name="Mahadi N.M."/>
            <person name="Illias R.M."/>
        </authorList>
    </citation>
    <scope>NUCLEOTIDE SEQUENCE [LARGE SCALE GENOMIC DNA]</scope>
    <source>
        <strain evidence="2 3">G1</strain>
    </source>
</reference>